<organism evidence="1 2">
    <name type="scientific">Gloeocapsopsis crepidinum LEGE 06123</name>
    <dbReference type="NCBI Taxonomy" id="588587"/>
    <lineage>
        <taxon>Bacteria</taxon>
        <taxon>Bacillati</taxon>
        <taxon>Cyanobacteriota</taxon>
        <taxon>Cyanophyceae</taxon>
        <taxon>Oscillatoriophycideae</taxon>
        <taxon>Chroococcales</taxon>
        <taxon>Chroococcaceae</taxon>
        <taxon>Gloeocapsopsis</taxon>
    </lineage>
</organism>
<sequence length="130" mass="14689">MTCVELEREIAKIVMAMMTRNIQIGHDLISHLNSQLSTEAAAGVIIICIERVLWFDPSSVIWTIDYLLPVGIRQEIQKTFLVHFYKHLIFQGFLPGKDFSIDANSHLLLNSQAKSAIFSNSKLENNTKSA</sequence>
<keyword evidence="2" id="KW-1185">Reference proteome</keyword>
<dbReference type="RefSeq" id="WP_193931307.1">
    <property type="nucleotide sequence ID" value="NZ_CAWPMZ010000022.1"/>
</dbReference>
<evidence type="ECO:0000313" key="1">
    <source>
        <dbReference type="EMBL" id="MBE9190094.1"/>
    </source>
</evidence>
<name>A0ABR9UP96_9CHRO</name>
<comment type="caution">
    <text evidence="1">The sequence shown here is derived from an EMBL/GenBank/DDBJ whole genome shotgun (WGS) entry which is preliminary data.</text>
</comment>
<dbReference type="EMBL" id="JADEWN010000012">
    <property type="protein sequence ID" value="MBE9190094.1"/>
    <property type="molecule type" value="Genomic_DNA"/>
</dbReference>
<protein>
    <submittedName>
        <fullName evidence="1">Uncharacterized protein</fullName>
    </submittedName>
</protein>
<proteinExistence type="predicted"/>
<gene>
    <name evidence="1" type="ORF">IQ230_06905</name>
</gene>
<evidence type="ECO:0000313" key="2">
    <source>
        <dbReference type="Proteomes" id="UP000651156"/>
    </source>
</evidence>
<accession>A0ABR9UP96</accession>
<dbReference type="Proteomes" id="UP000651156">
    <property type="component" value="Unassembled WGS sequence"/>
</dbReference>
<reference evidence="1 2" key="1">
    <citation type="submission" date="2020-10" db="EMBL/GenBank/DDBJ databases">
        <authorList>
            <person name="Castelo-Branco R."/>
            <person name="Eusebio N."/>
            <person name="Adriana R."/>
            <person name="Vieira A."/>
            <person name="Brugerolle De Fraissinette N."/>
            <person name="Rezende De Castro R."/>
            <person name="Schneider M.P."/>
            <person name="Vasconcelos V."/>
            <person name="Leao P.N."/>
        </authorList>
    </citation>
    <scope>NUCLEOTIDE SEQUENCE [LARGE SCALE GENOMIC DNA]</scope>
    <source>
        <strain evidence="1 2">LEGE 06123</strain>
    </source>
</reference>